<accession>A0ABR3EQK1</accession>
<dbReference type="InterPro" id="IPR051164">
    <property type="entry name" value="NmrA-like_oxidored"/>
</dbReference>
<sequence>MSSSSPSSPTLTIAASSPITPTTATTLTNEPNPNSERKRILVTGATGKQGLATVRALLRLNSPSKEEEQEREGFHVLALTRNAKSKAAQELVSLQGQGQGEVEVEVVEGDLTDEGSIRDIFERYACRETGKGEGEREGGKKEKGKGGGGGIWGVFSVQAFPGLGVDAGGEEAQGKLIATLASEYGVSHFIYSSSERAEEIYDEEAKPGTSHEAKVRIERRVMELGLPGWTILRPVRFMENFGGPLGGITFAVFKAGLKRDTKMDLVAVDDVGQIAAEVFRNPTPYTHKILVPIGDALTCTQVESTYKK</sequence>
<keyword evidence="6" id="KW-1185">Reference proteome</keyword>
<dbReference type="PANTHER" id="PTHR42748:SF7">
    <property type="entry name" value="NMRA LIKE REDOX SENSOR 1-RELATED"/>
    <property type="match status" value="1"/>
</dbReference>
<dbReference type="Pfam" id="PF05368">
    <property type="entry name" value="NmrA"/>
    <property type="match status" value="2"/>
</dbReference>
<evidence type="ECO:0000256" key="3">
    <source>
        <dbReference type="SAM" id="MobiDB-lite"/>
    </source>
</evidence>
<comment type="caution">
    <text evidence="5">The sequence shown here is derived from an EMBL/GenBank/DDBJ whole genome shotgun (WGS) entry which is preliminary data.</text>
</comment>
<feature type="domain" description="NmrA-like" evidence="4">
    <location>
        <begin position="153"/>
        <end position="308"/>
    </location>
</feature>
<evidence type="ECO:0000313" key="5">
    <source>
        <dbReference type="EMBL" id="KAL0565168.1"/>
    </source>
</evidence>
<dbReference type="InterPro" id="IPR008030">
    <property type="entry name" value="NmrA-like"/>
</dbReference>
<organism evidence="5 6">
    <name type="scientific">Marasmius crinis-equi</name>
    <dbReference type="NCBI Taxonomy" id="585013"/>
    <lineage>
        <taxon>Eukaryota</taxon>
        <taxon>Fungi</taxon>
        <taxon>Dikarya</taxon>
        <taxon>Basidiomycota</taxon>
        <taxon>Agaricomycotina</taxon>
        <taxon>Agaricomycetes</taxon>
        <taxon>Agaricomycetidae</taxon>
        <taxon>Agaricales</taxon>
        <taxon>Marasmiineae</taxon>
        <taxon>Marasmiaceae</taxon>
        <taxon>Marasmius</taxon>
    </lineage>
</organism>
<name>A0ABR3EQK1_9AGAR</name>
<protein>
    <recommendedName>
        <fullName evidence="4">NmrA-like domain-containing protein</fullName>
    </recommendedName>
</protein>
<evidence type="ECO:0000256" key="2">
    <source>
        <dbReference type="ARBA" id="ARBA00022857"/>
    </source>
</evidence>
<dbReference type="EMBL" id="JBAHYK010002387">
    <property type="protein sequence ID" value="KAL0565168.1"/>
    <property type="molecule type" value="Genomic_DNA"/>
</dbReference>
<feature type="non-terminal residue" evidence="5">
    <location>
        <position position="308"/>
    </location>
</feature>
<dbReference type="SUPFAM" id="SSF51735">
    <property type="entry name" value="NAD(P)-binding Rossmann-fold domains"/>
    <property type="match status" value="1"/>
</dbReference>
<feature type="compositionally biased region" description="Low complexity" evidence="3">
    <location>
        <begin position="1"/>
        <end position="26"/>
    </location>
</feature>
<dbReference type="Proteomes" id="UP001465976">
    <property type="component" value="Unassembled WGS sequence"/>
</dbReference>
<evidence type="ECO:0000259" key="4">
    <source>
        <dbReference type="Pfam" id="PF05368"/>
    </source>
</evidence>
<feature type="region of interest" description="Disordered" evidence="3">
    <location>
        <begin position="1"/>
        <end position="36"/>
    </location>
</feature>
<dbReference type="PANTHER" id="PTHR42748">
    <property type="entry name" value="NITROGEN METABOLITE REPRESSION PROTEIN NMRA FAMILY MEMBER"/>
    <property type="match status" value="1"/>
</dbReference>
<reference evidence="5 6" key="1">
    <citation type="submission" date="2024-02" db="EMBL/GenBank/DDBJ databases">
        <title>A draft genome for the cacao thread blight pathogen Marasmius crinis-equi.</title>
        <authorList>
            <person name="Cohen S.P."/>
            <person name="Baruah I.K."/>
            <person name="Amoako-Attah I."/>
            <person name="Bukari Y."/>
            <person name="Meinhardt L.W."/>
            <person name="Bailey B.A."/>
        </authorList>
    </citation>
    <scope>NUCLEOTIDE SEQUENCE [LARGE SCALE GENOMIC DNA]</scope>
    <source>
        <strain evidence="5 6">GH-76</strain>
    </source>
</reference>
<evidence type="ECO:0000256" key="1">
    <source>
        <dbReference type="ARBA" id="ARBA00006328"/>
    </source>
</evidence>
<dbReference type="Gene3D" id="3.40.50.720">
    <property type="entry name" value="NAD(P)-binding Rossmann-like Domain"/>
    <property type="match status" value="1"/>
</dbReference>
<gene>
    <name evidence="5" type="ORF">V5O48_016863</name>
</gene>
<keyword evidence="2" id="KW-0521">NADP</keyword>
<proteinExistence type="inferred from homology"/>
<feature type="domain" description="NmrA-like" evidence="4">
    <location>
        <begin position="37"/>
        <end position="122"/>
    </location>
</feature>
<evidence type="ECO:0000313" key="6">
    <source>
        <dbReference type="Proteomes" id="UP001465976"/>
    </source>
</evidence>
<comment type="similarity">
    <text evidence="1">Belongs to the NmrA-type oxidoreductase family.</text>
</comment>
<dbReference type="InterPro" id="IPR036291">
    <property type="entry name" value="NAD(P)-bd_dom_sf"/>
</dbReference>